<dbReference type="EC" id="6.1.1.6" evidence="18"/>
<comment type="catalytic activity">
    <reaction evidence="18">
        <text>tRNA(Lys) + L-lysine + ATP = L-lysyl-tRNA(Lys) + AMP + diphosphate</text>
        <dbReference type="Rhea" id="RHEA:20792"/>
        <dbReference type="Rhea" id="RHEA-COMP:9696"/>
        <dbReference type="Rhea" id="RHEA-COMP:9697"/>
        <dbReference type="ChEBI" id="CHEBI:30616"/>
        <dbReference type="ChEBI" id="CHEBI:32551"/>
        <dbReference type="ChEBI" id="CHEBI:33019"/>
        <dbReference type="ChEBI" id="CHEBI:78442"/>
        <dbReference type="ChEBI" id="CHEBI:78529"/>
        <dbReference type="ChEBI" id="CHEBI:456215"/>
        <dbReference type="EC" id="6.1.1.6"/>
    </reaction>
</comment>
<evidence type="ECO:0000313" key="23">
    <source>
        <dbReference type="Proteomes" id="UP000314223"/>
    </source>
</evidence>
<feature type="region of interest" description="Disordered" evidence="19">
    <location>
        <begin position="1"/>
        <end position="33"/>
    </location>
</feature>
<evidence type="ECO:0000256" key="7">
    <source>
        <dbReference type="ARBA" id="ARBA00022692"/>
    </source>
</evidence>
<reference evidence="22 23" key="1">
    <citation type="submission" date="2019-06" db="EMBL/GenBank/DDBJ databases">
        <authorList>
            <person name="Mardanova A.M."/>
            <person name="Pudova D.S."/>
            <person name="Shagimardanova E.I."/>
            <person name="Gogoleva N.E."/>
            <person name="Lutfullin M.T."/>
            <person name="Hadieva G.F."/>
            <person name="Sharipova M.R."/>
        </authorList>
    </citation>
    <scope>NUCLEOTIDE SEQUENCE [LARGE SCALE GENOMIC DNA]</scope>
    <source>
        <strain evidence="22 23">MG-1</strain>
    </source>
</reference>
<dbReference type="EMBL" id="VDMQ01000005">
    <property type="protein sequence ID" value="TNM54868.1"/>
    <property type="molecule type" value="Genomic_DNA"/>
</dbReference>
<evidence type="ECO:0000256" key="11">
    <source>
        <dbReference type="ARBA" id="ARBA00022989"/>
    </source>
</evidence>
<keyword evidence="5 18" id="KW-0436">Ligase</keyword>
<dbReference type="NCBIfam" id="TIGR00499">
    <property type="entry name" value="lysS_bact"/>
    <property type="match status" value="1"/>
</dbReference>
<feature type="binding site" evidence="18">
    <location>
        <position position="1001"/>
    </location>
    <ligand>
        <name>Mg(2+)</name>
        <dbReference type="ChEBI" id="CHEBI:18420"/>
        <label>1</label>
    </ligand>
</feature>
<dbReference type="GO" id="GO:0006430">
    <property type="term" value="P:lysyl-tRNA aminoacylation"/>
    <property type="evidence" value="ECO:0007669"/>
    <property type="project" value="UniProtKB-UniRule"/>
</dbReference>
<comment type="similarity">
    <text evidence="18">Belongs to the class-II aminoacyl-tRNA synthetase family.</text>
</comment>
<feature type="binding site" evidence="18">
    <location>
        <position position="1008"/>
    </location>
    <ligand>
        <name>Mg(2+)</name>
        <dbReference type="ChEBI" id="CHEBI:18420"/>
        <label>1</label>
    </ligand>
</feature>
<dbReference type="SUPFAM" id="SSF55681">
    <property type="entry name" value="Class II aaRS and biotin synthetases"/>
    <property type="match status" value="1"/>
</dbReference>
<evidence type="ECO:0000256" key="6">
    <source>
        <dbReference type="ARBA" id="ARBA00022679"/>
    </source>
</evidence>
<dbReference type="InterPro" id="IPR045864">
    <property type="entry name" value="aa-tRNA-synth_II/BPL/LPL"/>
</dbReference>
<evidence type="ECO:0000313" key="22">
    <source>
        <dbReference type="EMBL" id="TNM54868.1"/>
    </source>
</evidence>
<evidence type="ECO:0000256" key="3">
    <source>
        <dbReference type="ARBA" id="ARBA00009968"/>
    </source>
</evidence>
<feature type="transmembrane region" description="Helical" evidence="20">
    <location>
        <begin position="223"/>
        <end position="244"/>
    </location>
</feature>
<dbReference type="InterPro" id="IPR031553">
    <property type="entry name" value="tRNA-synt_2_TM"/>
</dbReference>
<dbReference type="Gene3D" id="3.30.930.10">
    <property type="entry name" value="Bira Bifunctional Protein, Domain 2"/>
    <property type="match status" value="1"/>
</dbReference>
<dbReference type="NCBIfam" id="NF002821">
    <property type="entry name" value="PRK02983.1"/>
    <property type="match status" value="1"/>
</dbReference>
<dbReference type="GO" id="GO:0046677">
    <property type="term" value="P:response to antibiotic"/>
    <property type="evidence" value="ECO:0007669"/>
    <property type="project" value="UniProtKB-KW"/>
</dbReference>
<comment type="subcellular location">
    <subcellularLocation>
        <location evidence="1">Cell membrane</location>
        <topology evidence="1">Multi-pass membrane protein</topology>
    </subcellularLocation>
    <subcellularLocation>
        <location evidence="18">Cytoplasm</location>
    </subcellularLocation>
</comment>
<keyword evidence="12" id="KW-0443">Lipid metabolism</keyword>
<keyword evidence="7 20" id="KW-0812">Transmembrane</keyword>
<keyword evidence="18" id="KW-0460">Magnesium</keyword>
<dbReference type="Proteomes" id="UP000314223">
    <property type="component" value="Unassembled WGS sequence"/>
</dbReference>
<evidence type="ECO:0000256" key="2">
    <source>
        <dbReference type="ARBA" id="ARBA00005270"/>
    </source>
</evidence>
<evidence type="ECO:0000256" key="4">
    <source>
        <dbReference type="ARBA" id="ARBA00022475"/>
    </source>
</evidence>
<dbReference type="Gene3D" id="2.40.50.140">
    <property type="entry name" value="Nucleic acid-binding proteins"/>
    <property type="match status" value="1"/>
</dbReference>
<keyword evidence="18" id="KW-0648">Protein biosynthesis</keyword>
<dbReference type="InterPro" id="IPR006195">
    <property type="entry name" value="aa-tRNA-synth_II"/>
</dbReference>
<dbReference type="PRINTS" id="PR00982">
    <property type="entry name" value="TRNASYNTHLYS"/>
</dbReference>
<evidence type="ECO:0000256" key="15">
    <source>
        <dbReference type="ARBA" id="ARBA00023268"/>
    </source>
</evidence>
<dbReference type="InterPro" id="IPR004364">
    <property type="entry name" value="Aa-tRNA-synt_II"/>
</dbReference>
<comment type="caution">
    <text evidence="22">The sequence shown here is derived from an EMBL/GenBank/DDBJ whole genome shotgun (WGS) entry which is preliminary data.</text>
</comment>
<evidence type="ECO:0000259" key="21">
    <source>
        <dbReference type="PROSITE" id="PS50862"/>
    </source>
</evidence>
<evidence type="ECO:0000256" key="5">
    <source>
        <dbReference type="ARBA" id="ARBA00022598"/>
    </source>
</evidence>
<dbReference type="GO" id="GO:0004824">
    <property type="term" value="F:lysine-tRNA ligase activity"/>
    <property type="evidence" value="ECO:0007669"/>
    <property type="project" value="UniProtKB-UniRule"/>
</dbReference>
<keyword evidence="11 20" id="KW-1133">Transmembrane helix</keyword>
<dbReference type="GO" id="GO:0000049">
    <property type="term" value="F:tRNA binding"/>
    <property type="evidence" value="ECO:0007669"/>
    <property type="project" value="TreeGrafter"/>
</dbReference>
<feature type="transmembrane region" description="Helical" evidence="20">
    <location>
        <begin position="107"/>
        <end position="131"/>
    </location>
</feature>
<dbReference type="GO" id="GO:0050071">
    <property type="term" value="F:phosphatidylglycerol lysyltransferase activity"/>
    <property type="evidence" value="ECO:0007669"/>
    <property type="project" value="UniProtKB-EC"/>
</dbReference>
<dbReference type="InterPro" id="IPR018149">
    <property type="entry name" value="Lys-tRNA-synth_II_C"/>
</dbReference>
<dbReference type="SUPFAM" id="SSF50249">
    <property type="entry name" value="Nucleic acid-binding proteins"/>
    <property type="match status" value="1"/>
</dbReference>
<dbReference type="InterPro" id="IPR044136">
    <property type="entry name" value="Lys-tRNA-ligase_II_N"/>
</dbReference>
<comment type="function">
    <text evidence="16">Catalyzes the production of L-lysyl-tRNA(Lys)transfer and the transfer of a lysyl group from L-lysyl-tRNA(Lys) to membrane-bound phosphatidylglycerol (PG), which produces lysylphosphatidylglycerol (LPG), one of the components of the bacterial membrane with a positive net charge. LPG synthesis contributes to the resistance to cationic antimicrobial peptides (CAMPs) and likely protects M.tuberculosis against the CAMPs produced by competiting microorganisms (bacteriocins). In fact, the modification of anionic phosphatidylglycerol with positively charged L-lysine results in repulsion of the peptides.</text>
</comment>
<comment type="similarity">
    <text evidence="2">In the N-terminal section; belongs to the LPG synthetase family.</text>
</comment>
<dbReference type="InterPro" id="IPR024320">
    <property type="entry name" value="LPG_synthase_C"/>
</dbReference>
<dbReference type="Pfam" id="PF00152">
    <property type="entry name" value="tRNA-synt_2"/>
    <property type="match status" value="1"/>
</dbReference>
<evidence type="ECO:0000256" key="19">
    <source>
        <dbReference type="SAM" id="MobiDB-lite"/>
    </source>
</evidence>
<name>A0A5C4X1G3_9MICO</name>
<organism evidence="22 23">
    <name type="scientific">Brevibacterium sediminis</name>
    <dbReference type="NCBI Taxonomy" id="1857024"/>
    <lineage>
        <taxon>Bacteria</taxon>
        <taxon>Bacillati</taxon>
        <taxon>Actinomycetota</taxon>
        <taxon>Actinomycetes</taxon>
        <taxon>Micrococcales</taxon>
        <taxon>Brevibacteriaceae</taxon>
        <taxon>Brevibacterium</taxon>
    </lineage>
</organism>
<protein>
    <recommendedName>
        <fullName evidence="18">Lysine--tRNA ligase</fullName>
        <ecNumber evidence="18">6.1.1.6</ecNumber>
    </recommendedName>
    <alternativeName>
        <fullName evidence="18">Lysyl-tRNA synthetase</fullName>
        <shortName evidence="18">LysRS</shortName>
    </alternativeName>
</protein>
<dbReference type="CDD" id="cd04322">
    <property type="entry name" value="LysRS_N"/>
    <property type="match status" value="1"/>
</dbReference>
<feature type="compositionally biased region" description="Polar residues" evidence="19">
    <location>
        <begin position="19"/>
        <end position="32"/>
    </location>
</feature>
<feature type="transmembrane region" description="Helical" evidence="20">
    <location>
        <begin position="175"/>
        <end position="197"/>
    </location>
</feature>
<dbReference type="GO" id="GO:0005886">
    <property type="term" value="C:plasma membrane"/>
    <property type="evidence" value="ECO:0007669"/>
    <property type="project" value="UniProtKB-SubCell"/>
</dbReference>
<evidence type="ECO:0000256" key="18">
    <source>
        <dbReference type="HAMAP-Rule" id="MF_00252"/>
    </source>
</evidence>
<comment type="catalytic activity">
    <reaction evidence="17">
        <text>L-lysyl-tRNA(Lys) + a 1,2-diacyl-sn-glycero-3-phospho-(1'-sn-glycerol) = a 1,2-diacyl-sn-glycero-3-phospho-1'-(3'-O-L-lysyl)-sn-glycerol + tRNA(Lys)</text>
        <dbReference type="Rhea" id="RHEA:10668"/>
        <dbReference type="Rhea" id="RHEA-COMP:9696"/>
        <dbReference type="Rhea" id="RHEA-COMP:9697"/>
        <dbReference type="ChEBI" id="CHEBI:64716"/>
        <dbReference type="ChEBI" id="CHEBI:75792"/>
        <dbReference type="ChEBI" id="CHEBI:78442"/>
        <dbReference type="ChEBI" id="CHEBI:78529"/>
        <dbReference type="EC" id="2.3.2.3"/>
    </reaction>
</comment>
<keyword evidence="8 18" id="KW-0479">Metal-binding</keyword>
<evidence type="ECO:0000256" key="10">
    <source>
        <dbReference type="ARBA" id="ARBA00022840"/>
    </source>
</evidence>
<keyword evidence="20" id="KW-0472">Membrane</keyword>
<feature type="binding site" evidence="18">
    <location>
        <position position="1008"/>
    </location>
    <ligand>
        <name>Mg(2+)</name>
        <dbReference type="ChEBI" id="CHEBI:18420"/>
        <label>2</label>
    </ligand>
</feature>
<dbReference type="Pfam" id="PF16995">
    <property type="entry name" value="tRNA-synt_2_TM"/>
    <property type="match status" value="1"/>
</dbReference>
<keyword evidence="18" id="KW-0963">Cytoplasm</keyword>
<dbReference type="AlphaFoldDB" id="A0A5C4X1G3"/>
<gene>
    <name evidence="22" type="primary">lysX</name>
    <name evidence="18" type="synonym">lysS</name>
    <name evidence="22" type="ORF">FHQ09_10205</name>
</gene>
<keyword evidence="9 18" id="KW-0547">Nucleotide-binding</keyword>
<evidence type="ECO:0000256" key="20">
    <source>
        <dbReference type="SAM" id="Phobius"/>
    </source>
</evidence>
<dbReference type="PANTHER" id="PTHR42918:SF15">
    <property type="entry name" value="LYSINE--TRNA LIGASE, CHLOROPLASTIC_MITOCHONDRIAL"/>
    <property type="match status" value="1"/>
</dbReference>
<accession>A0A5C4X1G3</accession>
<comment type="similarity">
    <text evidence="3">In the C-terminal section; belongs to the class-II aminoacyl-tRNA synthetase family.</text>
</comment>
<comment type="cofactor">
    <cofactor evidence="18">
        <name>Mg(2+)</name>
        <dbReference type="ChEBI" id="CHEBI:18420"/>
    </cofactor>
    <text evidence="18">Binds 3 Mg(2+) ions per subunit.</text>
</comment>
<feature type="transmembrane region" description="Helical" evidence="20">
    <location>
        <begin position="45"/>
        <end position="63"/>
    </location>
</feature>
<evidence type="ECO:0000256" key="13">
    <source>
        <dbReference type="ARBA" id="ARBA00023146"/>
    </source>
</evidence>
<evidence type="ECO:0000256" key="12">
    <source>
        <dbReference type="ARBA" id="ARBA00023098"/>
    </source>
</evidence>
<keyword evidence="6 22" id="KW-0808">Transferase</keyword>
<dbReference type="InterPro" id="IPR002313">
    <property type="entry name" value="Lys-tRNA-ligase_II"/>
</dbReference>
<keyword evidence="14" id="KW-0046">Antibiotic resistance</keyword>
<evidence type="ECO:0000256" key="1">
    <source>
        <dbReference type="ARBA" id="ARBA00004651"/>
    </source>
</evidence>
<keyword evidence="22" id="KW-0012">Acyltransferase</keyword>
<feature type="transmembrane region" description="Helical" evidence="20">
    <location>
        <begin position="137"/>
        <end position="154"/>
    </location>
</feature>
<keyword evidence="13 18" id="KW-0030">Aminoacyl-tRNA synthetase</keyword>
<dbReference type="HAMAP" id="MF_00252">
    <property type="entry name" value="Lys_tRNA_synth_class2"/>
    <property type="match status" value="1"/>
</dbReference>
<evidence type="ECO:0000256" key="9">
    <source>
        <dbReference type="ARBA" id="ARBA00022741"/>
    </source>
</evidence>
<dbReference type="NCBIfam" id="NF001756">
    <property type="entry name" value="PRK00484.1"/>
    <property type="match status" value="1"/>
</dbReference>
<feature type="domain" description="Aminoacyl-transfer RNA synthetases class-II family profile" evidence="21">
    <location>
        <begin position="775"/>
        <end position="1088"/>
    </location>
</feature>
<comment type="subunit">
    <text evidence="18">Homodimer.</text>
</comment>
<evidence type="ECO:0000256" key="14">
    <source>
        <dbReference type="ARBA" id="ARBA00023251"/>
    </source>
</evidence>
<dbReference type="Pfam" id="PF09924">
    <property type="entry name" value="LPG_synthase_C"/>
    <property type="match status" value="1"/>
</dbReference>
<keyword evidence="10 18" id="KW-0067">ATP-binding</keyword>
<proteinExistence type="inferred from homology"/>
<dbReference type="GO" id="GO:0006629">
    <property type="term" value="P:lipid metabolic process"/>
    <property type="evidence" value="ECO:0007669"/>
    <property type="project" value="UniProtKB-KW"/>
</dbReference>
<evidence type="ECO:0000256" key="17">
    <source>
        <dbReference type="ARBA" id="ARBA00047540"/>
    </source>
</evidence>
<dbReference type="PANTHER" id="PTHR42918">
    <property type="entry name" value="LYSYL-TRNA SYNTHETASE"/>
    <property type="match status" value="1"/>
</dbReference>
<keyword evidence="15" id="KW-0511">Multifunctional enzyme</keyword>
<dbReference type="PROSITE" id="PS50862">
    <property type="entry name" value="AA_TRNA_LIGASE_II"/>
    <property type="match status" value="1"/>
</dbReference>
<dbReference type="InterPro" id="IPR012340">
    <property type="entry name" value="NA-bd_OB-fold"/>
</dbReference>
<evidence type="ECO:0000256" key="16">
    <source>
        <dbReference type="ARBA" id="ARBA00024681"/>
    </source>
</evidence>
<sequence length="1091" mass="120105">MDPSARIPVPHGARPHTYTAKQVSSGSRTSDVGANPRRSTFFVRWLPRVLTLLALLMLAHLVVPTGGWADAALNWVWTWLVPITPVDFVSSVVLVILAGALAIGKRVAWWSFLVLIALVLLALGLIAVLYALVDPRLLTWDFATGSVLPLFTLIELVRHRRHYTAKTQPRGFLKALLILIVGIVIACALVLTIQYVIGGLNTVQAKQILAELFGLREETESSWMLTLFGFCSGAVIIVAFWTLLRSQRQTERIGFAEEKSIRGLLAAEHSDSLGYFGTRRDRSALFTGGCIVSYRVEKGVCLVAGDPIGPHSRWNEAAREFVSHARSYGWIPAVLAASRQGAQAYQAAGLRVLLVGDEAVLHSRDFSLRSLPEVNRSVAKLTAAGYAVRIRRQSEISIDELAALADFAEDWRAGETERGFSMALGRFGDGADGQCLVVEALFPDGDTTHARTTAGLLSFVPWGDNGVSLDLMRRHPLAENGVTEFMVAGLMTEASEIGIASVSLNFAVFRSAFEQGRELGAGPVKRLWRNILLFASRFWQLESLYRSNEKYHPEWVPRMLCYPDSSYLARIGLAVSIAEGFLTPPSIFGSGPVGQPLYSREEAAELLTVPPANEPTAAPKRVSDQVEYRLRVRESMLAAGVEPYPAEAKVTALSGRVLSVRNHGGVVFIDLLSEGRGTQLLIERQAMDSESFARLHRWVARGDRIDVTGTPGRSRTGTESFLVVDWSMAAKSLQPWPSLRQGVRDPETKVRRRYLDFTLNTSARDVMVARANAFRSLRETLQSRNFLEVETPILQTVHGGANARPFQTHINAYHLDLFLRIAPELYLKRLLVGGFDRVFEIGRNFRNEGVDATHNPEFSMLEAYQAGGDYSTMRELTRTLIVTAAEASLGTTVVRGTVDGVEHEVDLADDWTTVSLTEVVSDKLGIEVSTATDVETMRSHARAVGLEPRPNWGWGTLLQKIYEQVAESSTIAPTFYTDFPAETSPLTRQHRRSPMLAEKWDLIIFGSEIGTAYSELVDPVIQRQRLTAQSLAAAGGDPEAMALDEDFLLALEHGMPPAGGMGMGLDRLVMLLTNQSIRSTIAFPLAKPKGY</sequence>
<dbReference type="GO" id="GO:0005524">
    <property type="term" value="F:ATP binding"/>
    <property type="evidence" value="ECO:0007669"/>
    <property type="project" value="UniProtKB-UniRule"/>
</dbReference>
<dbReference type="GO" id="GO:0000287">
    <property type="term" value="F:magnesium ion binding"/>
    <property type="evidence" value="ECO:0007669"/>
    <property type="project" value="UniProtKB-UniRule"/>
</dbReference>
<dbReference type="GO" id="GO:0005829">
    <property type="term" value="C:cytosol"/>
    <property type="evidence" value="ECO:0007669"/>
    <property type="project" value="TreeGrafter"/>
</dbReference>
<dbReference type="RefSeq" id="WP_139468663.1">
    <property type="nucleotide sequence ID" value="NZ_VDMQ01000005.1"/>
</dbReference>
<evidence type="ECO:0000256" key="8">
    <source>
        <dbReference type="ARBA" id="ARBA00022723"/>
    </source>
</evidence>
<keyword evidence="4" id="KW-1003">Cell membrane</keyword>
<feature type="transmembrane region" description="Helical" evidence="20">
    <location>
        <begin position="75"/>
        <end position="100"/>
    </location>
</feature>